<comment type="caution">
    <text evidence="1">The sequence shown here is derived from an EMBL/GenBank/DDBJ whole genome shotgun (WGS) entry which is preliminary data.</text>
</comment>
<accession>A0AA45USV1</accession>
<dbReference type="AlphaFoldDB" id="A0AA45USV1"/>
<gene>
    <name evidence="1" type="ORF">ANAPC1_00464</name>
</gene>
<name>A0AA45USV1_ANAPH</name>
<sequence length="96" mass="10518">MTVCLMISDAFVAYSLGRLALAVLAFPPPLPWICCNAFTMSVAFILLIADSPTPIMNVVLFPSVVEIATSFDLTSSESFQKLQKITWGIIKRSFSI</sequence>
<proteinExistence type="predicted"/>
<protein>
    <submittedName>
        <fullName evidence="1">Uncharacterized protein</fullName>
    </submittedName>
</protein>
<organism evidence="1 2">
    <name type="scientific">Anaplasma phagocytophilum</name>
    <name type="common">Ehrlichia phagocytophila</name>
    <dbReference type="NCBI Taxonomy" id="948"/>
    <lineage>
        <taxon>Bacteria</taxon>
        <taxon>Pseudomonadati</taxon>
        <taxon>Pseudomonadota</taxon>
        <taxon>Alphaproteobacteria</taxon>
        <taxon>Rickettsiales</taxon>
        <taxon>Anaplasmataceae</taxon>
        <taxon>Anaplasma</taxon>
        <taxon>phagocytophilum group</taxon>
    </lineage>
</organism>
<evidence type="ECO:0000313" key="1">
    <source>
        <dbReference type="EMBL" id="SBO14120.1"/>
    </source>
</evidence>
<dbReference type="EMBL" id="FLLR01000013">
    <property type="protein sequence ID" value="SBO14120.1"/>
    <property type="molecule type" value="Genomic_DNA"/>
</dbReference>
<dbReference type="Proteomes" id="UP000078419">
    <property type="component" value="Unassembled WGS sequence"/>
</dbReference>
<evidence type="ECO:0000313" key="2">
    <source>
        <dbReference type="Proteomes" id="UP000078419"/>
    </source>
</evidence>
<reference evidence="2" key="1">
    <citation type="submission" date="2016-03" db="EMBL/GenBank/DDBJ databases">
        <authorList>
            <person name="Loux Valentin"/>
        </authorList>
    </citation>
    <scope>NUCLEOTIDE SEQUENCE [LARGE SCALE GENOMIC DNA]</scope>
    <source>
        <strain evidence="2">C1</strain>
    </source>
</reference>